<proteinExistence type="predicted"/>
<accession>A0ABR2YPJ6</accession>
<evidence type="ECO:0000256" key="1">
    <source>
        <dbReference type="SAM" id="MobiDB-lite"/>
    </source>
</evidence>
<gene>
    <name evidence="2" type="ORF">WJX75_002082</name>
</gene>
<sequence>MCTDNAGQSLKQYTVKEVAPEDFAFELPVNPVQLFTSDRERAIMEQDDWDSLIDGGYIEAGSRQCTITHDYVHFMRNWRSGDSVDSMHSRDDALLRTISVLGGNVHLQRNRVFDGTTKGIRIDSHEEQPPVVVMKEKEEASDLAVAMHEGRTKFAWIPHYARLKFVICIAIAGNLVQFFTFSRQGMLTSSQQFNLDFMLHRARIISFYKDTKGVPFLERITGMEVKKKTELHLHLEPVGLERMPREVGEAKRAISCILTCLASCHKLKWALNDICWPNIINVDPTTWVLINADLAKRFGEAVPPMNLRPPGDEFVACAVTDLYIFHLLLEDLRTYLVFDHELEAMRHLLSIPAQQKAQIAEGLLAALAGGSIADKQTGNQDAGGEQDAGGVAGQAPSDSGQQTVDSGGKQVQEATKKRKTDAIAEAADTAVLQGRTRAENAASKKQVAGSKQ</sequence>
<dbReference type="EMBL" id="JALJOT010000007">
    <property type="protein sequence ID" value="KAK9908737.1"/>
    <property type="molecule type" value="Genomic_DNA"/>
</dbReference>
<name>A0ABR2YPJ6_9CHLO</name>
<evidence type="ECO:0008006" key="4">
    <source>
        <dbReference type="Google" id="ProtNLM"/>
    </source>
</evidence>
<reference evidence="2 3" key="1">
    <citation type="journal article" date="2024" name="Nat. Commun.">
        <title>Phylogenomics reveals the evolutionary origins of lichenization in chlorophyte algae.</title>
        <authorList>
            <person name="Puginier C."/>
            <person name="Libourel C."/>
            <person name="Otte J."/>
            <person name="Skaloud P."/>
            <person name="Haon M."/>
            <person name="Grisel S."/>
            <person name="Petersen M."/>
            <person name="Berrin J.G."/>
            <person name="Delaux P.M."/>
            <person name="Dal Grande F."/>
            <person name="Keller J."/>
        </authorList>
    </citation>
    <scope>NUCLEOTIDE SEQUENCE [LARGE SCALE GENOMIC DNA]</scope>
    <source>
        <strain evidence="2 3">SAG 216-7</strain>
    </source>
</reference>
<feature type="compositionally biased region" description="Polar residues" evidence="1">
    <location>
        <begin position="396"/>
        <end position="405"/>
    </location>
</feature>
<feature type="region of interest" description="Disordered" evidence="1">
    <location>
        <begin position="376"/>
        <end position="422"/>
    </location>
</feature>
<evidence type="ECO:0000313" key="3">
    <source>
        <dbReference type="Proteomes" id="UP001491310"/>
    </source>
</evidence>
<protein>
    <recommendedName>
        <fullName evidence="4">Fungal-type protein kinase domain-containing protein</fullName>
    </recommendedName>
</protein>
<comment type="caution">
    <text evidence="2">The sequence shown here is derived from an EMBL/GenBank/DDBJ whole genome shotgun (WGS) entry which is preliminary data.</text>
</comment>
<keyword evidence="3" id="KW-1185">Reference proteome</keyword>
<dbReference type="Proteomes" id="UP001491310">
    <property type="component" value="Unassembled WGS sequence"/>
</dbReference>
<organism evidence="2 3">
    <name type="scientific">Coccomyxa subellipsoidea</name>
    <dbReference type="NCBI Taxonomy" id="248742"/>
    <lineage>
        <taxon>Eukaryota</taxon>
        <taxon>Viridiplantae</taxon>
        <taxon>Chlorophyta</taxon>
        <taxon>core chlorophytes</taxon>
        <taxon>Trebouxiophyceae</taxon>
        <taxon>Trebouxiophyceae incertae sedis</taxon>
        <taxon>Coccomyxaceae</taxon>
        <taxon>Coccomyxa</taxon>
    </lineage>
</organism>
<evidence type="ECO:0000313" key="2">
    <source>
        <dbReference type="EMBL" id="KAK9908737.1"/>
    </source>
</evidence>